<keyword evidence="3" id="KW-1185">Reference proteome</keyword>
<reference evidence="2 3" key="1">
    <citation type="journal article" date="2022" name="Front. Cell. Infect. Microbiol.">
        <title>The Genomes of Two Strains of Taenia crassiceps the Animal Model for the Study of Human Cysticercosis.</title>
        <authorList>
            <person name="Bobes R.J."/>
            <person name="Estrada K."/>
            <person name="Rios-Valencia D.G."/>
            <person name="Calderon-Gallegos A."/>
            <person name="de la Torre P."/>
            <person name="Carrero J.C."/>
            <person name="Sanchez-Flores A."/>
            <person name="Laclette J.P."/>
        </authorList>
    </citation>
    <scope>NUCLEOTIDE SEQUENCE [LARGE SCALE GENOMIC DNA]</scope>
    <source>
        <strain evidence="2">WFUcys</strain>
    </source>
</reference>
<feature type="transmembrane region" description="Helical" evidence="1">
    <location>
        <begin position="177"/>
        <end position="196"/>
    </location>
</feature>
<proteinExistence type="predicted"/>
<accession>A0ABR4Q3E8</accession>
<protein>
    <submittedName>
        <fullName evidence="2">Uncharacterized protein</fullName>
    </submittedName>
</protein>
<keyword evidence="1" id="KW-1133">Transmembrane helix</keyword>
<keyword evidence="1" id="KW-0812">Transmembrane</keyword>
<dbReference type="EMBL" id="JAKROA010000014">
    <property type="protein sequence ID" value="KAL5104049.1"/>
    <property type="molecule type" value="Genomic_DNA"/>
</dbReference>
<evidence type="ECO:0000313" key="2">
    <source>
        <dbReference type="EMBL" id="KAL5104049.1"/>
    </source>
</evidence>
<feature type="transmembrane region" description="Helical" evidence="1">
    <location>
        <begin position="216"/>
        <end position="238"/>
    </location>
</feature>
<evidence type="ECO:0000313" key="3">
    <source>
        <dbReference type="Proteomes" id="UP001651158"/>
    </source>
</evidence>
<comment type="caution">
    <text evidence="2">The sequence shown here is derived from an EMBL/GenBank/DDBJ whole genome shotgun (WGS) entry which is preliminary data.</text>
</comment>
<organism evidence="2 3">
    <name type="scientific">Taenia crassiceps</name>
    <dbReference type="NCBI Taxonomy" id="6207"/>
    <lineage>
        <taxon>Eukaryota</taxon>
        <taxon>Metazoa</taxon>
        <taxon>Spiralia</taxon>
        <taxon>Lophotrochozoa</taxon>
        <taxon>Platyhelminthes</taxon>
        <taxon>Cestoda</taxon>
        <taxon>Eucestoda</taxon>
        <taxon>Cyclophyllidea</taxon>
        <taxon>Taeniidae</taxon>
        <taxon>Taenia</taxon>
    </lineage>
</organism>
<sequence length="262" mass="29242">MHFLVSFVDQFAVAFPPTSHNLIKCARLLRPELHVFHVKVPSLYEWRVETMSNNDKQQYSYLFGVSQIADEWSNAFTHGSTCWQTSKQNIRTNSPPGNLTAAATFVCVIFGFAEMERQERNKDALKDEELPANPIAGGTAAGMNFGLAKIGSAFAVRAMEMFGLSTKQTYRARRSGTTTGTLAWTVLLLLCSGWPLFPLHIQAPPISSVSSACHLIDYWAVINFPPLLLPLPLSGAFYHRHFGNDRREGEKMEILMQIPSCS</sequence>
<dbReference type="Proteomes" id="UP001651158">
    <property type="component" value="Unassembled WGS sequence"/>
</dbReference>
<name>A0ABR4Q3E8_9CEST</name>
<gene>
    <name evidence="2" type="ORF">TcWFU_001578</name>
</gene>
<evidence type="ECO:0000256" key="1">
    <source>
        <dbReference type="SAM" id="Phobius"/>
    </source>
</evidence>
<keyword evidence="1" id="KW-0472">Membrane</keyword>